<accession>A0A1I7WY01</accession>
<feature type="region of interest" description="Disordered" evidence="1">
    <location>
        <begin position="232"/>
        <end position="295"/>
    </location>
</feature>
<dbReference type="Proteomes" id="UP000095283">
    <property type="component" value="Unplaced"/>
</dbReference>
<name>A0A1I7WY01_HETBA</name>
<evidence type="ECO:0000313" key="2">
    <source>
        <dbReference type="Proteomes" id="UP000095283"/>
    </source>
</evidence>
<evidence type="ECO:0000256" key="1">
    <source>
        <dbReference type="SAM" id="MobiDB-lite"/>
    </source>
</evidence>
<sequence length="295" mass="33782">MQDSIKKIQLNTKYSEVLASARKLQHALATRRAETNCQYELAKFRMEMTNTHTVSGIAMIKQLSQVESKDIVQGKSITANATEQTSTAVAVNRCVVRTHVDKCYIPKIPRHYSGKNIYDKSRKKTIYGTIGARSDRNEIKNRIYVQREIRSGKRAETRGNTYKDLISQEDIVDKNCIFCGGHHNSVACRKLADSYNRRQILIEKRAPSCSKCRGEHHNTVCSRMQTEHIRSDAENRNRHSQNRSNEQQRNVGPPYAGTGQNTLPPILHRPSPMMQRPGEENFIQKTYDNKSVTYQ</sequence>
<keyword evidence="2" id="KW-1185">Reference proteome</keyword>
<dbReference type="AlphaFoldDB" id="A0A1I7WY01"/>
<feature type="compositionally biased region" description="Polar residues" evidence="1">
    <location>
        <begin position="283"/>
        <end position="295"/>
    </location>
</feature>
<proteinExistence type="predicted"/>
<evidence type="ECO:0000313" key="3">
    <source>
        <dbReference type="WBParaSite" id="Hba_10011"/>
    </source>
</evidence>
<organism evidence="2 3">
    <name type="scientific">Heterorhabditis bacteriophora</name>
    <name type="common">Entomopathogenic nematode worm</name>
    <dbReference type="NCBI Taxonomy" id="37862"/>
    <lineage>
        <taxon>Eukaryota</taxon>
        <taxon>Metazoa</taxon>
        <taxon>Ecdysozoa</taxon>
        <taxon>Nematoda</taxon>
        <taxon>Chromadorea</taxon>
        <taxon>Rhabditida</taxon>
        <taxon>Rhabditina</taxon>
        <taxon>Rhabditomorpha</taxon>
        <taxon>Strongyloidea</taxon>
        <taxon>Heterorhabditidae</taxon>
        <taxon>Heterorhabditis</taxon>
    </lineage>
</organism>
<dbReference type="WBParaSite" id="Hba_10011">
    <property type="protein sequence ID" value="Hba_10011"/>
    <property type="gene ID" value="Hba_10011"/>
</dbReference>
<protein>
    <submittedName>
        <fullName evidence="3">Nucleic-acid-binding protein from transposon X-element</fullName>
    </submittedName>
</protein>
<reference evidence="3" key="1">
    <citation type="submission" date="2016-11" db="UniProtKB">
        <authorList>
            <consortium name="WormBaseParasite"/>
        </authorList>
    </citation>
    <scope>IDENTIFICATION</scope>
</reference>